<feature type="region of interest" description="Disordered" evidence="5">
    <location>
        <begin position="80"/>
        <end position="450"/>
    </location>
</feature>
<keyword evidence="9" id="KW-1185">Reference proteome</keyword>
<evidence type="ECO:0000313" key="9">
    <source>
        <dbReference type="Proteomes" id="UP000807716"/>
    </source>
</evidence>
<dbReference type="PROSITE" id="PS50280">
    <property type="entry name" value="SET"/>
    <property type="match status" value="1"/>
</dbReference>
<dbReference type="SUPFAM" id="SSF57924">
    <property type="entry name" value="Inhibitor of apoptosis (IAP) repeat"/>
    <property type="match status" value="1"/>
</dbReference>
<feature type="compositionally biased region" description="Polar residues" evidence="5">
    <location>
        <begin position="559"/>
        <end position="570"/>
    </location>
</feature>
<dbReference type="EMBL" id="JAAAJB010000046">
    <property type="protein sequence ID" value="KAG0268601.1"/>
    <property type="molecule type" value="Genomic_DNA"/>
</dbReference>
<dbReference type="InterPro" id="IPR046341">
    <property type="entry name" value="SET_dom_sf"/>
</dbReference>
<dbReference type="InterPro" id="IPR002893">
    <property type="entry name" value="Znf_MYND"/>
</dbReference>
<sequence>MDDSDDNAQCPYCGTTLDGWEAFDIPVNEHQRRAPGCPFFAKRSTAPTKASAAKAHRKKTMQSTEMPEIVVSKTLLSPKSQKVHLHAPASKGQSWLSRSSDDPPPPPPALVIAMDKTRPGPSDMVPSVKNITDPMDFETCDLVESAAHVNNSTAPPREQSSRRRGGNRKAKDEGLRKLDEGMESDEFERLIQKPMKKPESKRSKKSTVTPAIASSDVEPVVGNLRADETDGIQSVDPAMQTKSPNVAVVIHQRKKRKTETLQILGGDGYPGDSGRSAQSKEADEDGVLSDDERSPRVNLASTAKGKGRKRAQPTVELPMQLSGEEDIPVVTKSRSKKTKEGTAKRTGSHQRKSVVGGKKIVKKKAPKAIIEIFPVDDDDDDEPEERAMEGQGTQAHMENLAVGPEQSPETNPSSEIDNINDHPPADLRISTPPSLKSHKGSSHSRSVSFETEPNAEIIIVDPSTPIRRAASRQDLEGWVDEVRPDAEEVEDDPLHVGSSVSSLTRRGMMSMITTKRRAGTFTPESRMDMSVINQLEMGGTPAPGFKTPTRPPVRSAFKTPTKTFLPSSTPIGPGASSPFTPQRQLPLPSTPFSVADILSLGQESRQANNTQEEPFVRTPIRKAMNPLGLEALELEGNLRQPILHQDHGIKALKLKASLSSLDLENTAARELTQEKGELVARRIEPPPPSPPRQDQPAYNSNQQQSISDSELEQVEEQPQPPSKHLKEEAQETEREWILRQANVTEQQLQMSVEEFHRAYIAEQVTMIEMAAEALIQRFEEEGERVKMALMGGSLKPTPHGLVLELDAQKYRKVVAARPLTRGTRLIASRPLCNPIVFPTHRNQHCETCFRVRSPGVLDLERCSVCKKRYYCSKECFAIAWKGWHRWICADEDLDDLDHEMLKMVVMVQEQLRHGSYKDRGDLTQQCGGETAALTSYVFDTLMGHSSAVPPAELDRYRAIALKVLDRLKTCKFPFKSEQSQRNAPTIDDLVTMLCRFHCNNFSIHDAQLFTLAEGTFPVGALFNHSCRPNAIVMYEGQIQIVVALEDIPVGQEVCTSYVDNGVQRAERRSLLMEKYYFDCQCPRCSEVDSSSKAPPYHGFRILDELLNGDKDGADGQKVDGEWLTRQFETIALPTVQQLQASVSTGTAKHRSQSTASSLPAPLSSSSSPSPPSPPAPSMITRATFTSYVLQSIVPLVLDGQVDEAVYTARLFPILAHLQSAPHSDPKPFSTTVMTNATSFFNTALENQSWRLASKIGLFILAQYVLVYPRHHPLIGLHCFTLAKALWNDVEAGLATVRLARLVLQLSLAILAVSHSHGQENRDLVHEVQQFLSTVEIELR</sequence>
<dbReference type="Pfam" id="PF01753">
    <property type="entry name" value="zf-MYND"/>
    <property type="match status" value="1"/>
</dbReference>
<feature type="compositionally biased region" description="Basic and acidic residues" evidence="5">
    <location>
        <begin position="187"/>
        <end position="201"/>
    </location>
</feature>
<dbReference type="PANTHER" id="PTHR12197">
    <property type="entry name" value="HISTONE-LYSINE N-METHYLTRANSFERASE SMYD"/>
    <property type="match status" value="1"/>
</dbReference>
<feature type="region of interest" description="Disordered" evidence="5">
    <location>
        <begin position="1141"/>
        <end position="1177"/>
    </location>
</feature>
<dbReference type="CDD" id="cd20071">
    <property type="entry name" value="SET_SMYD"/>
    <property type="match status" value="1"/>
</dbReference>
<feature type="compositionally biased region" description="Low complexity" evidence="5">
    <location>
        <begin position="41"/>
        <end position="53"/>
    </location>
</feature>
<gene>
    <name evidence="8" type="ORF">DFQ27_006239</name>
</gene>
<comment type="caution">
    <text evidence="8">The sequence shown here is derived from an EMBL/GenBank/DDBJ whole genome shotgun (WGS) entry which is preliminary data.</text>
</comment>
<feature type="compositionally biased region" description="Basic and acidic residues" evidence="5">
    <location>
        <begin position="169"/>
        <end position="180"/>
    </location>
</feature>
<dbReference type="Gene3D" id="1.25.40.10">
    <property type="entry name" value="Tetratricopeptide repeat domain"/>
    <property type="match status" value="1"/>
</dbReference>
<keyword evidence="2 4" id="KW-0863">Zinc-finger</keyword>
<proteinExistence type="predicted"/>
<dbReference type="PROSITE" id="PS50865">
    <property type="entry name" value="ZF_MYND_2"/>
    <property type="match status" value="1"/>
</dbReference>
<dbReference type="InterPro" id="IPR050869">
    <property type="entry name" value="H3K4_H4K5_MeTrfase"/>
</dbReference>
<feature type="region of interest" description="Disordered" evidence="5">
    <location>
        <begin position="37"/>
        <end position="67"/>
    </location>
</feature>
<dbReference type="GO" id="GO:0008270">
    <property type="term" value="F:zinc ion binding"/>
    <property type="evidence" value="ECO:0007669"/>
    <property type="project" value="UniProtKB-KW"/>
</dbReference>
<evidence type="ECO:0000256" key="1">
    <source>
        <dbReference type="ARBA" id="ARBA00022723"/>
    </source>
</evidence>
<dbReference type="PROSITE" id="PS50143">
    <property type="entry name" value="BIR_REPEAT_2"/>
    <property type="match status" value="1"/>
</dbReference>
<organism evidence="8 9">
    <name type="scientific">Actinomortierella ambigua</name>
    <dbReference type="NCBI Taxonomy" id="1343610"/>
    <lineage>
        <taxon>Eukaryota</taxon>
        <taxon>Fungi</taxon>
        <taxon>Fungi incertae sedis</taxon>
        <taxon>Mucoromycota</taxon>
        <taxon>Mortierellomycotina</taxon>
        <taxon>Mortierellomycetes</taxon>
        <taxon>Mortierellales</taxon>
        <taxon>Mortierellaceae</taxon>
        <taxon>Actinomortierella</taxon>
    </lineage>
</organism>
<dbReference type="Gene3D" id="1.10.1170.10">
    <property type="entry name" value="Inhibitor Of Apoptosis Protein (2mihbC-IAP-1), Chain A"/>
    <property type="match status" value="1"/>
</dbReference>
<evidence type="ECO:0000256" key="2">
    <source>
        <dbReference type="ARBA" id="ARBA00022771"/>
    </source>
</evidence>
<name>A0A9P6UC72_9FUNG</name>
<dbReference type="InterPro" id="IPR001370">
    <property type="entry name" value="BIR_rpt"/>
</dbReference>
<dbReference type="InterPro" id="IPR001214">
    <property type="entry name" value="SET_dom"/>
</dbReference>
<dbReference type="SUPFAM" id="SSF144232">
    <property type="entry name" value="HIT/MYND zinc finger-like"/>
    <property type="match status" value="1"/>
</dbReference>
<accession>A0A9P6UC72</accession>
<reference evidence="8" key="1">
    <citation type="journal article" date="2020" name="Fungal Divers.">
        <title>Resolving the Mortierellaceae phylogeny through synthesis of multi-gene phylogenetics and phylogenomics.</title>
        <authorList>
            <person name="Vandepol N."/>
            <person name="Liber J."/>
            <person name="Desiro A."/>
            <person name="Na H."/>
            <person name="Kennedy M."/>
            <person name="Barry K."/>
            <person name="Grigoriev I.V."/>
            <person name="Miller A.N."/>
            <person name="O'Donnell K."/>
            <person name="Stajich J.E."/>
            <person name="Bonito G."/>
        </authorList>
    </citation>
    <scope>NUCLEOTIDE SEQUENCE</scope>
    <source>
        <strain evidence="8">BC1065</strain>
    </source>
</reference>
<dbReference type="SUPFAM" id="SSF82199">
    <property type="entry name" value="SET domain"/>
    <property type="match status" value="1"/>
</dbReference>
<keyword evidence="1" id="KW-0479">Metal-binding</keyword>
<feature type="compositionally biased region" description="Polar residues" evidence="5">
    <location>
        <begin position="407"/>
        <end position="417"/>
    </location>
</feature>
<dbReference type="OrthoDB" id="5945798at2759"/>
<feature type="compositionally biased region" description="Acidic residues" evidence="5">
    <location>
        <begin position="374"/>
        <end position="384"/>
    </location>
</feature>
<evidence type="ECO:0000313" key="8">
    <source>
        <dbReference type="EMBL" id="KAG0268601.1"/>
    </source>
</evidence>
<feature type="compositionally biased region" description="Low complexity" evidence="5">
    <location>
        <begin position="1155"/>
        <end position="1167"/>
    </location>
</feature>
<dbReference type="Gene3D" id="2.170.270.10">
    <property type="entry name" value="SET domain"/>
    <property type="match status" value="1"/>
</dbReference>
<feature type="domain" description="SET" evidence="6">
    <location>
        <begin position="857"/>
        <end position="1058"/>
    </location>
</feature>
<evidence type="ECO:0000259" key="7">
    <source>
        <dbReference type="PROSITE" id="PS50865"/>
    </source>
</evidence>
<evidence type="ECO:0000256" key="3">
    <source>
        <dbReference type="ARBA" id="ARBA00022833"/>
    </source>
</evidence>
<evidence type="ECO:0000256" key="4">
    <source>
        <dbReference type="PROSITE-ProRule" id="PRU00134"/>
    </source>
</evidence>
<feature type="compositionally biased region" description="Polar residues" evidence="5">
    <location>
        <begin position="696"/>
        <end position="708"/>
    </location>
</feature>
<evidence type="ECO:0000256" key="5">
    <source>
        <dbReference type="SAM" id="MobiDB-lite"/>
    </source>
</evidence>
<dbReference type="Gene3D" id="6.10.140.2220">
    <property type="match status" value="1"/>
</dbReference>
<evidence type="ECO:0000259" key="6">
    <source>
        <dbReference type="PROSITE" id="PS50280"/>
    </source>
</evidence>
<dbReference type="InterPro" id="IPR011990">
    <property type="entry name" value="TPR-like_helical_dom_sf"/>
</dbReference>
<feature type="region of interest" description="Disordered" evidence="5">
    <location>
        <begin position="681"/>
        <end position="731"/>
    </location>
</feature>
<dbReference type="Proteomes" id="UP000807716">
    <property type="component" value="Unassembled WGS sequence"/>
</dbReference>
<protein>
    <recommendedName>
        <fullName evidence="10">SET domain-containing protein</fullName>
    </recommendedName>
</protein>
<feature type="region of interest" description="Disordered" evidence="5">
    <location>
        <begin position="559"/>
        <end position="581"/>
    </location>
</feature>
<dbReference type="Pfam" id="PF00653">
    <property type="entry name" value="BIR"/>
    <property type="match status" value="1"/>
</dbReference>
<evidence type="ECO:0008006" key="10">
    <source>
        <dbReference type="Google" id="ProtNLM"/>
    </source>
</evidence>
<keyword evidence="3" id="KW-0862">Zinc</keyword>
<dbReference type="Pfam" id="PF00856">
    <property type="entry name" value="SET"/>
    <property type="match status" value="1"/>
</dbReference>
<dbReference type="Gene3D" id="1.10.220.160">
    <property type="match status" value="1"/>
</dbReference>
<feature type="domain" description="MYND-type" evidence="7">
    <location>
        <begin position="845"/>
        <end position="888"/>
    </location>
</feature>